<feature type="non-terminal residue" evidence="1">
    <location>
        <position position="59"/>
    </location>
</feature>
<reference evidence="1" key="1">
    <citation type="submission" date="2013-08" db="EMBL/GenBank/DDBJ databases">
        <authorList>
            <person name="Mendez C."/>
            <person name="Richter M."/>
            <person name="Ferrer M."/>
            <person name="Sanchez J."/>
        </authorList>
    </citation>
    <scope>NUCLEOTIDE SEQUENCE</scope>
</reference>
<dbReference type="AlphaFoldDB" id="T1C4B9"/>
<sequence length="59" mass="6994">MKEFVENTMPYLEQYHQRSNSESGFAADKKMHGWNVAQKRDDRIDSALFCTGLWHNLFN</sequence>
<proteinExistence type="predicted"/>
<dbReference type="EMBL" id="AUZZ01002529">
    <property type="protein sequence ID" value="EQD60139.1"/>
    <property type="molecule type" value="Genomic_DNA"/>
</dbReference>
<protein>
    <submittedName>
        <fullName evidence="1">ISA1214-6 transposase</fullName>
    </submittedName>
</protein>
<reference evidence="1" key="2">
    <citation type="journal article" date="2014" name="ISME J.">
        <title>Microbial stratification in low pH oxic and suboxic macroscopic growths along an acid mine drainage.</title>
        <authorList>
            <person name="Mendez-Garcia C."/>
            <person name="Mesa V."/>
            <person name="Sprenger R.R."/>
            <person name="Richter M."/>
            <person name="Diez M.S."/>
            <person name="Solano J."/>
            <person name="Bargiela R."/>
            <person name="Golyshina O.V."/>
            <person name="Manteca A."/>
            <person name="Ramos J.L."/>
            <person name="Gallego J.R."/>
            <person name="Llorente I."/>
            <person name="Martins Dos Santos V.A."/>
            <person name="Jensen O.N."/>
            <person name="Pelaez A.I."/>
            <person name="Sanchez J."/>
            <person name="Ferrer M."/>
        </authorList>
    </citation>
    <scope>NUCLEOTIDE SEQUENCE</scope>
</reference>
<gene>
    <name evidence="1" type="ORF">B2A_03798</name>
</gene>
<evidence type="ECO:0000313" key="1">
    <source>
        <dbReference type="EMBL" id="EQD60139.1"/>
    </source>
</evidence>
<accession>T1C4B9</accession>
<name>T1C4B9_9ZZZZ</name>
<organism evidence="1">
    <name type="scientific">mine drainage metagenome</name>
    <dbReference type="NCBI Taxonomy" id="410659"/>
    <lineage>
        <taxon>unclassified sequences</taxon>
        <taxon>metagenomes</taxon>
        <taxon>ecological metagenomes</taxon>
    </lineage>
</organism>
<comment type="caution">
    <text evidence="1">The sequence shown here is derived from an EMBL/GenBank/DDBJ whole genome shotgun (WGS) entry which is preliminary data.</text>
</comment>